<dbReference type="InterPro" id="IPR011608">
    <property type="entry name" value="PRD"/>
</dbReference>
<dbReference type="Pfam" id="PF00874">
    <property type="entry name" value="PRD"/>
    <property type="match status" value="1"/>
</dbReference>
<sequence length="104" mass="12218">NEPKLWGTVIGKDEALKLIQTVSELEEELQTRLSDEAYSRIVFSLGFSLYRIRNGREIEEDFLYPGLEESNEYQIISRRGRELEKKFGVFFSEKEKAYLSSLFI</sequence>
<dbReference type="AlphaFoldDB" id="A0AAW4VX58"/>
<dbReference type="RefSeq" id="WP_227280123.1">
    <property type="nucleotide sequence ID" value="NZ_JAJDKZ010000112.1"/>
</dbReference>
<comment type="caution">
    <text evidence="5">The sequence shown here is derived from an EMBL/GenBank/DDBJ whole genome shotgun (WGS) entry which is preliminary data.</text>
</comment>
<proteinExistence type="predicted"/>
<dbReference type="PROSITE" id="PS51372">
    <property type="entry name" value="PRD_2"/>
    <property type="match status" value="1"/>
</dbReference>
<name>A0AAW4VX58_9FIRM</name>
<protein>
    <submittedName>
        <fullName evidence="5">PRD domain-containing protein</fullName>
    </submittedName>
</protein>
<evidence type="ECO:0000256" key="1">
    <source>
        <dbReference type="ARBA" id="ARBA00022737"/>
    </source>
</evidence>
<evidence type="ECO:0000313" key="5">
    <source>
        <dbReference type="EMBL" id="MCB8611533.1"/>
    </source>
</evidence>
<keyword evidence="3" id="KW-0804">Transcription</keyword>
<accession>A0AAW4VX58</accession>
<dbReference type="Proteomes" id="UP001198439">
    <property type="component" value="Unassembled WGS sequence"/>
</dbReference>
<dbReference type="Gene3D" id="1.10.1790.10">
    <property type="entry name" value="PRD domain"/>
    <property type="match status" value="1"/>
</dbReference>
<dbReference type="GO" id="GO:0006355">
    <property type="term" value="P:regulation of DNA-templated transcription"/>
    <property type="evidence" value="ECO:0007669"/>
    <property type="project" value="InterPro"/>
</dbReference>
<dbReference type="InterPro" id="IPR050661">
    <property type="entry name" value="BglG_antiterminators"/>
</dbReference>
<dbReference type="InterPro" id="IPR036634">
    <property type="entry name" value="PRD_sf"/>
</dbReference>
<feature type="domain" description="PRD" evidence="4">
    <location>
        <begin position="9"/>
        <end position="104"/>
    </location>
</feature>
<evidence type="ECO:0000256" key="3">
    <source>
        <dbReference type="ARBA" id="ARBA00023163"/>
    </source>
</evidence>
<dbReference type="PANTHER" id="PTHR30185">
    <property type="entry name" value="CRYPTIC BETA-GLUCOSIDE BGL OPERON ANTITERMINATOR"/>
    <property type="match status" value="1"/>
</dbReference>
<evidence type="ECO:0000256" key="2">
    <source>
        <dbReference type="ARBA" id="ARBA00023015"/>
    </source>
</evidence>
<evidence type="ECO:0000259" key="4">
    <source>
        <dbReference type="PROSITE" id="PS51372"/>
    </source>
</evidence>
<keyword evidence="1" id="KW-0677">Repeat</keyword>
<dbReference type="EMBL" id="JAJDKZ010000112">
    <property type="protein sequence ID" value="MCB8611533.1"/>
    <property type="molecule type" value="Genomic_DNA"/>
</dbReference>
<feature type="non-terminal residue" evidence="5">
    <location>
        <position position="104"/>
    </location>
</feature>
<reference evidence="5" key="1">
    <citation type="submission" date="2021-10" db="EMBL/GenBank/DDBJ databases">
        <title>Collection of gut derived symbiotic bacterial strains cultured from healthy donors.</title>
        <authorList>
            <person name="Lin H."/>
            <person name="Littmann E."/>
            <person name="Kohout C."/>
            <person name="Pamer E.G."/>
        </authorList>
    </citation>
    <scope>NUCLEOTIDE SEQUENCE</scope>
    <source>
        <strain evidence="5">DFI.4.48</strain>
    </source>
</reference>
<gene>
    <name evidence="5" type="ORF">LJD69_13140</name>
</gene>
<organism evidence="5 6">
    <name type="scientific">Faecalibacillus faecis</name>
    <dbReference type="NCBI Taxonomy" id="1982628"/>
    <lineage>
        <taxon>Bacteria</taxon>
        <taxon>Bacillati</taxon>
        <taxon>Bacillota</taxon>
        <taxon>Erysipelotrichia</taxon>
        <taxon>Erysipelotrichales</taxon>
        <taxon>Coprobacillaceae</taxon>
        <taxon>Faecalibacillus</taxon>
    </lineage>
</organism>
<evidence type="ECO:0000313" key="6">
    <source>
        <dbReference type="Proteomes" id="UP001198439"/>
    </source>
</evidence>
<feature type="non-terminal residue" evidence="5">
    <location>
        <position position="1"/>
    </location>
</feature>
<keyword evidence="2" id="KW-0805">Transcription regulation</keyword>
<dbReference type="SUPFAM" id="SSF63520">
    <property type="entry name" value="PTS-regulatory domain, PRD"/>
    <property type="match status" value="1"/>
</dbReference>
<dbReference type="PANTHER" id="PTHR30185:SF18">
    <property type="entry name" value="TRANSCRIPTIONAL REGULATOR MTLR"/>
    <property type="match status" value="1"/>
</dbReference>